<evidence type="ECO:0008006" key="3">
    <source>
        <dbReference type="Google" id="ProtNLM"/>
    </source>
</evidence>
<dbReference type="HOGENOM" id="CLU_036715_0_0_0"/>
<evidence type="ECO:0000313" key="2">
    <source>
        <dbReference type="EMBL" id="ABJ83688.1"/>
    </source>
</evidence>
<dbReference type="AlphaFoldDB" id="Q023Y8"/>
<proteinExistence type="predicted"/>
<feature type="chain" id="PRO_5004162974" description="Cna B domain protein" evidence="1">
    <location>
        <begin position="17"/>
        <end position="498"/>
    </location>
</feature>
<gene>
    <name evidence="2" type="ordered locus">Acid_2699</name>
</gene>
<dbReference type="EMBL" id="CP000473">
    <property type="protein sequence ID" value="ABJ83688.1"/>
    <property type="molecule type" value="Genomic_DNA"/>
</dbReference>
<dbReference type="InterPro" id="IPR008969">
    <property type="entry name" value="CarboxyPept-like_regulatory"/>
</dbReference>
<dbReference type="eggNOG" id="COG3485">
    <property type="taxonomic scope" value="Bacteria"/>
</dbReference>
<dbReference type="SUPFAM" id="SSF49478">
    <property type="entry name" value="Cna protein B-type domain"/>
    <property type="match status" value="2"/>
</dbReference>
<evidence type="ECO:0000256" key="1">
    <source>
        <dbReference type="SAM" id="SignalP"/>
    </source>
</evidence>
<name>Q023Y8_SOLUE</name>
<organism evidence="2">
    <name type="scientific">Solibacter usitatus (strain Ellin6076)</name>
    <dbReference type="NCBI Taxonomy" id="234267"/>
    <lineage>
        <taxon>Bacteria</taxon>
        <taxon>Pseudomonadati</taxon>
        <taxon>Acidobacteriota</taxon>
        <taxon>Terriglobia</taxon>
        <taxon>Bryobacterales</taxon>
        <taxon>Solibacteraceae</taxon>
        <taxon>Candidatus Solibacter</taxon>
    </lineage>
</organism>
<dbReference type="InParanoid" id="Q023Y8"/>
<dbReference type="KEGG" id="sus:Acid_2699"/>
<dbReference type="SUPFAM" id="SSF49464">
    <property type="entry name" value="Carboxypeptidase regulatory domain-like"/>
    <property type="match status" value="1"/>
</dbReference>
<reference evidence="2" key="1">
    <citation type="submission" date="2006-10" db="EMBL/GenBank/DDBJ databases">
        <title>Complete sequence of Solibacter usitatus Ellin6076.</title>
        <authorList>
            <consortium name="US DOE Joint Genome Institute"/>
            <person name="Copeland A."/>
            <person name="Lucas S."/>
            <person name="Lapidus A."/>
            <person name="Barry K."/>
            <person name="Detter J.C."/>
            <person name="Glavina del Rio T."/>
            <person name="Hammon N."/>
            <person name="Israni S."/>
            <person name="Dalin E."/>
            <person name="Tice H."/>
            <person name="Pitluck S."/>
            <person name="Thompson L.S."/>
            <person name="Brettin T."/>
            <person name="Bruce D."/>
            <person name="Han C."/>
            <person name="Tapia R."/>
            <person name="Gilna P."/>
            <person name="Schmutz J."/>
            <person name="Larimer F."/>
            <person name="Land M."/>
            <person name="Hauser L."/>
            <person name="Kyrpides N."/>
            <person name="Mikhailova N."/>
            <person name="Janssen P.H."/>
            <person name="Kuske C.R."/>
            <person name="Richardson P."/>
        </authorList>
    </citation>
    <scope>NUCLEOTIDE SEQUENCE</scope>
    <source>
        <strain evidence="2">Ellin6076</strain>
    </source>
</reference>
<dbReference type="Pfam" id="PF13620">
    <property type="entry name" value="CarboxypepD_reg"/>
    <property type="match status" value="1"/>
</dbReference>
<accession>Q023Y8</accession>
<sequence precursor="true">MRNCLLLLLASGALQAAIIKGTVVENQSGKPLARTLVALTPVPGSPGASVSARTNTYGSFEFTGLPAGSYLLHASRRGFMPVQYGQKNWRASGTPIVLDADQSTFLYVRLPRFASISGIVVDENDVGLPEHEIAAYRNTRPPRLVARAQADDRGIYRIFGLEPGNYLVRTIGRQYEDGGYLPTFYHETQRVEEAGFVETYLDQDRPEIKVRPIPGKLFNISGSVDSYGPPLMVTLVSDVGRESVTTTGAFQFPAHPPGPYELYVEAPSDRRGNQSYGAYLAFSLERDMTNMRVPLIPMPGITFQFQGVEGPIDAAGFKVLSKRIDLAGEAPPDPLKLINGAATVLPGRYLLSFAPNAAYVPMDFRGCRGERPEGGRADGWVEVAVLRPCGNRYVVSTKPGGVHGVVTGGAHDPIAGAPVFLEPYDEVTRKRVVDLRCAISDIHGKFQFYGLVPGTYRLVSTFEYQSPETADIDMMTPKIIKVEEGRDQQQDTDLFVIR</sequence>
<protein>
    <recommendedName>
        <fullName evidence="3">Cna B domain protein</fullName>
    </recommendedName>
</protein>
<dbReference type="Gene3D" id="2.60.40.1120">
    <property type="entry name" value="Carboxypeptidase-like, regulatory domain"/>
    <property type="match status" value="1"/>
</dbReference>
<dbReference type="OrthoDB" id="113791at2"/>
<feature type="signal peptide" evidence="1">
    <location>
        <begin position="1"/>
        <end position="16"/>
    </location>
</feature>
<dbReference type="STRING" id="234267.Acid_2699"/>
<keyword evidence="1" id="KW-0732">Signal</keyword>